<dbReference type="RefSeq" id="WP_188511614.1">
    <property type="nucleotide sequence ID" value="NZ_BMGB01000002.1"/>
</dbReference>
<protein>
    <submittedName>
        <fullName evidence="2">Uncharacterized protein</fullName>
    </submittedName>
</protein>
<feature type="region of interest" description="Disordered" evidence="1">
    <location>
        <begin position="1"/>
        <end position="27"/>
    </location>
</feature>
<comment type="caution">
    <text evidence="2">The sequence shown here is derived from an EMBL/GenBank/DDBJ whole genome shotgun (WGS) entry which is preliminary data.</text>
</comment>
<evidence type="ECO:0000256" key="1">
    <source>
        <dbReference type="SAM" id="MobiDB-lite"/>
    </source>
</evidence>
<reference evidence="2" key="1">
    <citation type="journal article" date="2014" name="Int. J. Syst. Evol. Microbiol.">
        <title>Complete genome sequence of Corynebacterium casei LMG S-19264T (=DSM 44701T), isolated from a smear-ripened cheese.</title>
        <authorList>
            <consortium name="US DOE Joint Genome Institute (JGI-PGF)"/>
            <person name="Walter F."/>
            <person name="Albersmeier A."/>
            <person name="Kalinowski J."/>
            <person name="Ruckert C."/>
        </authorList>
    </citation>
    <scope>NUCLEOTIDE SEQUENCE</scope>
    <source>
        <strain evidence="2">CGMCC 1.12813</strain>
    </source>
</reference>
<dbReference type="Proteomes" id="UP000606922">
    <property type="component" value="Unassembled WGS sequence"/>
</dbReference>
<dbReference type="AlphaFoldDB" id="A0A916SSF3"/>
<evidence type="ECO:0000313" key="3">
    <source>
        <dbReference type="Proteomes" id="UP000606922"/>
    </source>
</evidence>
<keyword evidence="3" id="KW-1185">Reference proteome</keyword>
<proteinExistence type="predicted"/>
<name>A0A916SSF3_9MICO</name>
<organism evidence="2 3">
    <name type="scientific">Conyzicola nivalis</name>
    <dbReference type="NCBI Taxonomy" id="1477021"/>
    <lineage>
        <taxon>Bacteria</taxon>
        <taxon>Bacillati</taxon>
        <taxon>Actinomycetota</taxon>
        <taxon>Actinomycetes</taxon>
        <taxon>Micrococcales</taxon>
        <taxon>Microbacteriaceae</taxon>
        <taxon>Conyzicola</taxon>
    </lineage>
</organism>
<accession>A0A916SSF3</accession>
<sequence length="92" mass="10441">MNTKSTTLPGRHDHPPQPVSSTRPAVTRPVRRVGVLDRAALHLGVALIKWGRRPVKVDDREQAVLAREAHQARLEAERVRAQYEAFYLSRIL</sequence>
<gene>
    <name evidence="2" type="ORF">GCM10010979_30510</name>
</gene>
<dbReference type="EMBL" id="BMGB01000002">
    <property type="protein sequence ID" value="GGB13946.1"/>
    <property type="molecule type" value="Genomic_DNA"/>
</dbReference>
<evidence type="ECO:0000313" key="2">
    <source>
        <dbReference type="EMBL" id="GGB13946.1"/>
    </source>
</evidence>
<reference evidence="2" key="2">
    <citation type="submission" date="2020-09" db="EMBL/GenBank/DDBJ databases">
        <authorList>
            <person name="Sun Q."/>
            <person name="Zhou Y."/>
        </authorList>
    </citation>
    <scope>NUCLEOTIDE SEQUENCE</scope>
    <source>
        <strain evidence="2">CGMCC 1.12813</strain>
    </source>
</reference>